<organism evidence="1 2">
    <name type="scientific">Ridgeia piscesae</name>
    <name type="common">Tubeworm</name>
    <dbReference type="NCBI Taxonomy" id="27915"/>
    <lineage>
        <taxon>Eukaryota</taxon>
        <taxon>Metazoa</taxon>
        <taxon>Spiralia</taxon>
        <taxon>Lophotrochozoa</taxon>
        <taxon>Annelida</taxon>
        <taxon>Polychaeta</taxon>
        <taxon>Sedentaria</taxon>
        <taxon>Canalipalpata</taxon>
        <taxon>Sabellida</taxon>
        <taxon>Siboglinidae</taxon>
        <taxon>Ridgeia</taxon>
    </lineage>
</organism>
<dbReference type="SUPFAM" id="SSF49899">
    <property type="entry name" value="Concanavalin A-like lectins/glucanases"/>
    <property type="match status" value="1"/>
</dbReference>
<reference evidence="1" key="1">
    <citation type="journal article" date="2023" name="Mol. Biol. Evol.">
        <title>Third-Generation Sequencing Reveals the Adaptive Role of the Epigenome in Three Deep-Sea Polychaetes.</title>
        <authorList>
            <person name="Perez M."/>
            <person name="Aroh O."/>
            <person name="Sun Y."/>
            <person name="Lan Y."/>
            <person name="Juniper S.K."/>
            <person name="Young C.R."/>
            <person name="Angers B."/>
            <person name="Qian P.Y."/>
        </authorList>
    </citation>
    <scope>NUCLEOTIDE SEQUENCE</scope>
    <source>
        <strain evidence="1">R07B-5</strain>
    </source>
</reference>
<name>A0AAD9KT40_RIDPI</name>
<gene>
    <name evidence="1" type="ORF">NP493_615g01042</name>
</gene>
<dbReference type="AlphaFoldDB" id="A0AAD9KT40"/>
<dbReference type="Gene3D" id="2.60.120.200">
    <property type="match status" value="1"/>
</dbReference>
<dbReference type="InterPro" id="IPR013320">
    <property type="entry name" value="ConA-like_dom_sf"/>
</dbReference>
<dbReference type="EMBL" id="JAODUO010000615">
    <property type="protein sequence ID" value="KAK2177168.1"/>
    <property type="molecule type" value="Genomic_DNA"/>
</dbReference>
<accession>A0AAD9KT40</accession>
<comment type="caution">
    <text evidence="1">The sequence shown here is derived from an EMBL/GenBank/DDBJ whole genome shotgun (WGS) entry which is preliminary data.</text>
</comment>
<evidence type="ECO:0000313" key="2">
    <source>
        <dbReference type="Proteomes" id="UP001209878"/>
    </source>
</evidence>
<evidence type="ECO:0008006" key="3">
    <source>
        <dbReference type="Google" id="ProtNLM"/>
    </source>
</evidence>
<dbReference type="Pfam" id="PF13385">
    <property type="entry name" value="Laminin_G_3"/>
    <property type="match status" value="1"/>
</dbReference>
<proteinExistence type="predicted"/>
<sequence length="372" mass="40481">MRSYCAAVDFNQVTNTCYYLREIVTSLLTTANHVTHFRKVTCPPPLSCWSKSGQVTSVDELSVTDTASPQSSCHGVCYVRLTMETSAIAVDRGCQEVVGSSNMDKFPVGCYVDARLLSVVCYCDTPRCNGISVPALASQLVYLPLDGDFTDHSGAGHDGAVPHGFTPPTFTCLDKAVNCSALFRGNQCVSVDSLSMTSYGTYDVNATSLQQVTFAIWFKRITPGGTVATQQGIFGNSLDGQRPTWRISAMNMPHFVSGGVQTDRAPYNTSLGDYQYVAARDNSWHSVVMVYDGSERRPNVFPLLQFYTDGRLQVGNARSDQGAINVRGRPVTVGCVMADNFVGFIDEARVFSTALASHDVRALSTIREGQVW</sequence>
<protein>
    <recommendedName>
        <fullName evidence="3">Concanavalin A-like lectin/glucanases superfamily</fullName>
    </recommendedName>
</protein>
<dbReference type="Proteomes" id="UP001209878">
    <property type="component" value="Unassembled WGS sequence"/>
</dbReference>
<evidence type="ECO:0000313" key="1">
    <source>
        <dbReference type="EMBL" id="KAK2177168.1"/>
    </source>
</evidence>
<keyword evidence="2" id="KW-1185">Reference proteome</keyword>